<feature type="region of interest" description="Disordered" evidence="1">
    <location>
        <begin position="1"/>
        <end position="41"/>
    </location>
</feature>
<evidence type="ECO:0000313" key="2">
    <source>
        <dbReference type="EMBL" id="KAK2948526.1"/>
    </source>
</evidence>
<gene>
    <name evidence="2" type="ORF">BLNAU_16512</name>
</gene>
<feature type="compositionally biased region" description="Low complexity" evidence="1">
    <location>
        <begin position="11"/>
        <end position="22"/>
    </location>
</feature>
<accession>A0ABQ9X9B7</accession>
<evidence type="ECO:0000256" key="1">
    <source>
        <dbReference type="SAM" id="MobiDB-lite"/>
    </source>
</evidence>
<feature type="compositionally biased region" description="Acidic residues" evidence="1">
    <location>
        <begin position="450"/>
        <end position="460"/>
    </location>
</feature>
<evidence type="ECO:0000313" key="3">
    <source>
        <dbReference type="Proteomes" id="UP001281761"/>
    </source>
</evidence>
<keyword evidence="3" id="KW-1185">Reference proteome</keyword>
<proteinExistence type="predicted"/>
<feature type="region of interest" description="Disordered" evidence="1">
    <location>
        <begin position="349"/>
        <end position="371"/>
    </location>
</feature>
<feature type="region of interest" description="Disordered" evidence="1">
    <location>
        <begin position="259"/>
        <end position="306"/>
    </location>
</feature>
<dbReference type="Proteomes" id="UP001281761">
    <property type="component" value="Unassembled WGS sequence"/>
</dbReference>
<name>A0ABQ9X9B7_9EUKA</name>
<sequence length="466" mass="52239">MTFHQITPHRTFTSFHDTSSSSVKPSQHFSPPLDPRINTETPQSVSFLANDIDERELPVNPQQEDFFQGSFISFLPQSQYPEISTNQQPVDTKTVLYGPSITFNETKSQDPWSELDFNRMSQPWSESLQFNTNWMSSGESNTLDSVPFTGTPNYWHSYDRSLESSFASMDTLSGHGLQPYQDLETFIPTEPSMSGHLSHKVNPKQEEIIQSQSSVFTRPSASSPFSNIITSKNQTNIIQPSNPHLPNIPLWSEPYIKLTEGSPTTKSAPTPVKKLHGNFTSDDERKEHPSTTSSIKSTEEDQNERSRKMEVLSFFSLHSPSTAIRGAASEQLRRGGIGADQAAELIESHTDFVNRPKPVPVQREPTQSGPKLITSVDSRLVQQRNSDASSGLVRQLNLLRVTDKGVVCEDGVTEIGHALKQMTRSDRRRAKRRLKRWVKRQHVGSREGEEGIDGDSDEGTDPEKDG</sequence>
<dbReference type="EMBL" id="JARBJD010000174">
    <property type="protein sequence ID" value="KAK2948526.1"/>
    <property type="molecule type" value="Genomic_DNA"/>
</dbReference>
<feature type="compositionally biased region" description="Basic and acidic residues" evidence="1">
    <location>
        <begin position="297"/>
        <end position="306"/>
    </location>
</feature>
<reference evidence="2 3" key="1">
    <citation type="journal article" date="2022" name="bioRxiv">
        <title>Genomics of Preaxostyla Flagellates Illuminates Evolutionary Transitions and the Path Towards Mitochondrial Loss.</title>
        <authorList>
            <person name="Novak L.V.F."/>
            <person name="Treitli S.C."/>
            <person name="Pyrih J."/>
            <person name="Halakuc P."/>
            <person name="Pipaliya S.V."/>
            <person name="Vacek V."/>
            <person name="Brzon O."/>
            <person name="Soukal P."/>
            <person name="Eme L."/>
            <person name="Dacks J.B."/>
            <person name="Karnkowska A."/>
            <person name="Elias M."/>
            <person name="Hampl V."/>
        </authorList>
    </citation>
    <scope>NUCLEOTIDE SEQUENCE [LARGE SCALE GENOMIC DNA]</scope>
    <source>
        <strain evidence="2">NAU3</strain>
        <tissue evidence="2">Gut</tissue>
    </source>
</reference>
<organism evidence="2 3">
    <name type="scientific">Blattamonas nauphoetae</name>
    <dbReference type="NCBI Taxonomy" id="2049346"/>
    <lineage>
        <taxon>Eukaryota</taxon>
        <taxon>Metamonada</taxon>
        <taxon>Preaxostyla</taxon>
        <taxon>Oxymonadida</taxon>
        <taxon>Blattamonas</taxon>
    </lineage>
</organism>
<feature type="region of interest" description="Disordered" evidence="1">
    <location>
        <begin position="425"/>
        <end position="466"/>
    </location>
</feature>
<feature type="compositionally biased region" description="Basic residues" evidence="1">
    <location>
        <begin position="426"/>
        <end position="443"/>
    </location>
</feature>
<comment type="caution">
    <text evidence="2">The sequence shown here is derived from an EMBL/GenBank/DDBJ whole genome shotgun (WGS) entry which is preliminary data.</text>
</comment>
<protein>
    <submittedName>
        <fullName evidence="2">Uncharacterized protein</fullName>
    </submittedName>
</protein>
<feature type="compositionally biased region" description="Polar residues" evidence="1">
    <location>
        <begin position="1"/>
        <end position="10"/>
    </location>
</feature>